<dbReference type="SMART" id="SM00487">
    <property type="entry name" value="DEXDc"/>
    <property type="match status" value="1"/>
</dbReference>
<feature type="domain" description="Helicase C-terminal" evidence="9">
    <location>
        <begin position="383"/>
        <end position="536"/>
    </location>
</feature>
<evidence type="ECO:0000313" key="12">
    <source>
        <dbReference type="EMBL" id="CAK9040713.1"/>
    </source>
</evidence>
<keyword evidence="3" id="KW-0378">Hydrolase</keyword>
<feature type="compositionally biased region" description="Basic and acidic residues" evidence="7">
    <location>
        <begin position="58"/>
        <end position="82"/>
    </location>
</feature>
<dbReference type="SMART" id="SM00490">
    <property type="entry name" value="HELICc"/>
    <property type="match status" value="1"/>
</dbReference>
<dbReference type="Pfam" id="PF00271">
    <property type="entry name" value="Helicase_C"/>
    <property type="match status" value="1"/>
</dbReference>
<evidence type="ECO:0000256" key="2">
    <source>
        <dbReference type="ARBA" id="ARBA00022741"/>
    </source>
</evidence>
<keyword evidence="4" id="KW-0347">Helicase</keyword>
<protein>
    <recommendedName>
        <fullName evidence="1">RNA helicase</fullName>
        <ecNumber evidence="1">3.6.4.13</ecNumber>
    </recommendedName>
</protein>
<dbReference type="EMBL" id="CAXAMN010013392">
    <property type="protein sequence ID" value="CAK9040713.1"/>
    <property type="molecule type" value="Genomic_DNA"/>
</dbReference>
<dbReference type="PANTHER" id="PTHR47958">
    <property type="entry name" value="ATP-DEPENDENT RNA HELICASE DBP3"/>
    <property type="match status" value="1"/>
</dbReference>
<evidence type="ECO:0000313" key="13">
    <source>
        <dbReference type="Proteomes" id="UP001642484"/>
    </source>
</evidence>
<dbReference type="CDD" id="cd18787">
    <property type="entry name" value="SF2_C_DEAD"/>
    <property type="match status" value="1"/>
</dbReference>
<dbReference type="Proteomes" id="UP001642484">
    <property type="component" value="Unassembled WGS sequence"/>
</dbReference>
<dbReference type="GO" id="GO:0004386">
    <property type="term" value="F:helicase activity"/>
    <property type="evidence" value="ECO:0007669"/>
    <property type="project" value="UniProtKB-KW"/>
</dbReference>
<dbReference type="PROSITE" id="PS51195">
    <property type="entry name" value="Q_MOTIF"/>
    <property type="match status" value="1"/>
</dbReference>
<gene>
    <name evidence="11" type="ORF">CCMP2556_LOCUS21889</name>
    <name evidence="12" type="ORF">CCMP2556_LOCUS21897</name>
</gene>
<evidence type="ECO:0000259" key="8">
    <source>
        <dbReference type="PROSITE" id="PS51192"/>
    </source>
</evidence>
<dbReference type="InterPro" id="IPR014001">
    <property type="entry name" value="Helicase_ATP-bd"/>
</dbReference>
<evidence type="ECO:0000313" key="11">
    <source>
        <dbReference type="EMBL" id="CAK9040688.1"/>
    </source>
</evidence>
<feature type="short sequence motif" description="Q motif" evidence="6">
    <location>
        <begin position="151"/>
        <end position="179"/>
    </location>
</feature>
<evidence type="ECO:0000256" key="3">
    <source>
        <dbReference type="ARBA" id="ARBA00022801"/>
    </source>
</evidence>
<dbReference type="InterPro" id="IPR027417">
    <property type="entry name" value="P-loop_NTPase"/>
</dbReference>
<evidence type="ECO:0000256" key="4">
    <source>
        <dbReference type="ARBA" id="ARBA00022806"/>
    </source>
</evidence>
<dbReference type="EMBL" id="CAXAMN010013381">
    <property type="protein sequence ID" value="CAK9040688.1"/>
    <property type="molecule type" value="Genomic_DNA"/>
</dbReference>
<evidence type="ECO:0000259" key="10">
    <source>
        <dbReference type="PROSITE" id="PS51195"/>
    </source>
</evidence>
<dbReference type="PROSITE" id="PS51194">
    <property type="entry name" value="HELICASE_CTER"/>
    <property type="match status" value="1"/>
</dbReference>
<dbReference type="InterPro" id="IPR001650">
    <property type="entry name" value="Helicase_C-like"/>
</dbReference>
<sequence>MAMRAHAARMHLHSHILPVPLLSRLRLGQCIRKFAVDPYASEEDPYRPSFGQRGGRAPRFEGRPFRRGSDFEDARGFRDRSDLTGMPDRMGSLGQNLRQLNWQEEQLVNIQKNFYTEHPAIASMSEQEVAEAMKALNANIEGRKPHPRPVKSFDQVGMPEDVLEKVKAAGFEGPTPIQAIGWPTALSGRDMVGIAQTGSGKTLAYLLPGIVHIAAQPPLRPGDGPIGLILAPTRELAMQIHSEVMRFTEGTRIRSTAVYGGVPRYGQASDLRRGVEILIATPGRLLDFLESGTTTLKRVTYLNLDEADRMLDMGFEPQIRKVVSQIRPDRQTLMWSATWPKEIQRLARDFCREDPVKLTIGTEELSLNPQIVQQIEVVGEYDKRDRFMSWMKGTGDEQKILVFTETKRGADSLCRELQYQSLSASAIHGDKEQRQRDKTLHDFRSGRCNILIATDVAQRGLDIKDVNYVVNYDVPKTVEDYIHRIGRTGRGSATGTAVTFFPADAYTPDMIRMARAISKAMRDVGQKPPQELLEIAGPGRR</sequence>
<reference evidence="11 13" key="1">
    <citation type="submission" date="2024-02" db="EMBL/GenBank/DDBJ databases">
        <authorList>
            <person name="Chen Y."/>
            <person name="Shah S."/>
            <person name="Dougan E. K."/>
            <person name="Thang M."/>
            <person name="Chan C."/>
        </authorList>
    </citation>
    <scope>NUCLEOTIDE SEQUENCE [LARGE SCALE GENOMIC DNA]</scope>
</reference>
<keyword evidence="5" id="KW-0067">ATP-binding</keyword>
<dbReference type="PROSITE" id="PS51192">
    <property type="entry name" value="HELICASE_ATP_BIND_1"/>
    <property type="match status" value="1"/>
</dbReference>
<accession>A0ABP0LNY8</accession>
<evidence type="ECO:0000256" key="7">
    <source>
        <dbReference type="SAM" id="MobiDB-lite"/>
    </source>
</evidence>
<dbReference type="SUPFAM" id="SSF52540">
    <property type="entry name" value="P-loop containing nucleoside triphosphate hydrolases"/>
    <property type="match status" value="1"/>
</dbReference>
<dbReference type="InterPro" id="IPR011545">
    <property type="entry name" value="DEAD/DEAH_box_helicase_dom"/>
</dbReference>
<dbReference type="EC" id="3.6.4.13" evidence="1"/>
<feature type="domain" description="DEAD-box RNA helicase Q" evidence="10">
    <location>
        <begin position="151"/>
        <end position="179"/>
    </location>
</feature>
<feature type="domain" description="Helicase ATP-binding" evidence="8">
    <location>
        <begin position="182"/>
        <end position="357"/>
    </location>
</feature>
<name>A0ABP0LNY8_9DINO</name>
<comment type="caution">
    <text evidence="11">The sequence shown here is derived from an EMBL/GenBank/DDBJ whole genome shotgun (WGS) entry which is preliminary data.</text>
</comment>
<dbReference type="CDD" id="cd17966">
    <property type="entry name" value="DEADc_DDX5_DDX17"/>
    <property type="match status" value="1"/>
</dbReference>
<evidence type="ECO:0000256" key="1">
    <source>
        <dbReference type="ARBA" id="ARBA00012552"/>
    </source>
</evidence>
<evidence type="ECO:0000256" key="6">
    <source>
        <dbReference type="PROSITE-ProRule" id="PRU00552"/>
    </source>
</evidence>
<dbReference type="Pfam" id="PF00270">
    <property type="entry name" value="DEAD"/>
    <property type="match status" value="1"/>
</dbReference>
<evidence type="ECO:0000259" key="9">
    <source>
        <dbReference type="PROSITE" id="PS51194"/>
    </source>
</evidence>
<organism evidence="11 13">
    <name type="scientific">Durusdinium trenchii</name>
    <dbReference type="NCBI Taxonomy" id="1381693"/>
    <lineage>
        <taxon>Eukaryota</taxon>
        <taxon>Sar</taxon>
        <taxon>Alveolata</taxon>
        <taxon>Dinophyceae</taxon>
        <taxon>Suessiales</taxon>
        <taxon>Symbiodiniaceae</taxon>
        <taxon>Durusdinium</taxon>
    </lineage>
</organism>
<evidence type="ECO:0000256" key="5">
    <source>
        <dbReference type="ARBA" id="ARBA00022840"/>
    </source>
</evidence>
<dbReference type="InterPro" id="IPR014014">
    <property type="entry name" value="RNA_helicase_DEAD_Q_motif"/>
</dbReference>
<keyword evidence="13" id="KW-1185">Reference proteome</keyword>
<feature type="region of interest" description="Disordered" evidence="7">
    <location>
        <begin position="42"/>
        <end position="87"/>
    </location>
</feature>
<keyword evidence="2" id="KW-0547">Nucleotide-binding</keyword>
<dbReference type="Gene3D" id="3.40.50.300">
    <property type="entry name" value="P-loop containing nucleotide triphosphate hydrolases"/>
    <property type="match status" value="2"/>
</dbReference>
<proteinExistence type="predicted"/>